<keyword evidence="3" id="KW-1185">Reference proteome</keyword>
<protein>
    <submittedName>
        <fullName evidence="2">Uncharacterized protein</fullName>
    </submittedName>
</protein>
<organism evidence="2 3">
    <name type="scientific">Achromobacter marplatensis</name>
    <dbReference type="NCBI Taxonomy" id="470868"/>
    <lineage>
        <taxon>Bacteria</taxon>
        <taxon>Pseudomonadati</taxon>
        <taxon>Pseudomonadota</taxon>
        <taxon>Betaproteobacteria</taxon>
        <taxon>Burkholderiales</taxon>
        <taxon>Alcaligenaceae</taxon>
        <taxon>Achromobacter</taxon>
    </lineage>
</organism>
<evidence type="ECO:0000256" key="1">
    <source>
        <dbReference type="SAM" id="MobiDB-lite"/>
    </source>
</evidence>
<feature type="compositionally biased region" description="Polar residues" evidence="1">
    <location>
        <begin position="21"/>
        <end position="33"/>
    </location>
</feature>
<comment type="caution">
    <text evidence="2">The sequence shown here is derived from an EMBL/GenBank/DDBJ whole genome shotgun (WGS) entry which is preliminary data.</text>
</comment>
<sequence>MVPALKNQPTSSPQAEIDKTSAASEPAQAQSRTATVDQLIRTLSADLESLTRTKGELGLELVGAPKNPDVLERIDANEEQLVVVSRRLELYRQARVQAASQDEADRGNARVLNATTSRDNAVAAAQKRIKIAERLDGCFSQLAQAMRDWRNVNEEVRQSVHEMMQTVCEHLAGFDHFRQSKMNTGRNVSSRDFGANEILAALKRAGVDECTAGCVDLRPYGVWTVEYLANATLKAEAEREIPRIRNVLDSELRELSVGDQ</sequence>
<accession>A0ABX9GI68</accession>
<evidence type="ECO:0000313" key="3">
    <source>
        <dbReference type="Proteomes" id="UP000252124"/>
    </source>
</evidence>
<feature type="region of interest" description="Disordered" evidence="1">
    <location>
        <begin position="1"/>
        <end position="33"/>
    </location>
</feature>
<proteinExistence type="predicted"/>
<gene>
    <name evidence="2" type="ORF">DFP87_102358</name>
</gene>
<dbReference type="Proteomes" id="UP000252124">
    <property type="component" value="Unassembled WGS sequence"/>
</dbReference>
<dbReference type="EMBL" id="QNRM01000002">
    <property type="protein sequence ID" value="RBP22616.1"/>
    <property type="molecule type" value="Genomic_DNA"/>
</dbReference>
<evidence type="ECO:0000313" key="2">
    <source>
        <dbReference type="EMBL" id="RBP22616.1"/>
    </source>
</evidence>
<reference evidence="2 3" key="1">
    <citation type="submission" date="2018-06" db="EMBL/GenBank/DDBJ databases">
        <title>Genomic Encyclopedia of Type Strains, Phase III (KMG-III): the genomes of soil and plant-associated and newly described type strains.</title>
        <authorList>
            <person name="Whitman W."/>
        </authorList>
    </citation>
    <scope>NUCLEOTIDE SEQUENCE [LARGE SCALE GENOMIC DNA]</scope>
    <source>
        <strain evidence="2 3">CECT 7342</strain>
    </source>
</reference>
<name>A0ABX9GI68_9BURK</name>